<dbReference type="Gene3D" id="1.10.8.80">
    <property type="entry name" value="Magnesium chelatase subunit I, C-Terminal domain"/>
    <property type="match status" value="1"/>
</dbReference>
<dbReference type="SMART" id="SM00382">
    <property type="entry name" value="AAA"/>
    <property type="match status" value="1"/>
</dbReference>
<dbReference type="PRINTS" id="PR00300">
    <property type="entry name" value="CLPPROTEASEA"/>
</dbReference>
<dbReference type="GO" id="GO:0005524">
    <property type="term" value="F:ATP binding"/>
    <property type="evidence" value="ECO:0007669"/>
    <property type="project" value="InterPro"/>
</dbReference>
<dbReference type="RefSeq" id="WP_023788218.1">
    <property type="nucleotide sequence ID" value="NC_022997.1"/>
</dbReference>
<dbReference type="Gene3D" id="3.40.50.300">
    <property type="entry name" value="P-loop containing nucleotide triphosphate hydrolases"/>
    <property type="match status" value="1"/>
</dbReference>
<dbReference type="GO" id="GO:0016887">
    <property type="term" value="F:ATP hydrolysis activity"/>
    <property type="evidence" value="ECO:0007669"/>
    <property type="project" value="InterPro"/>
</dbReference>
<reference evidence="2 3" key="1">
    <citation type="journal article" date="2014" name="Genome Announc.">
        <title>Complete Genome Sequence of Hyphomicrobium nitrativorans Strain NL23, a Denitrifying Bacterium Isolated from Biofilm of a Methanol-Fed Denitrification System Treating Seawater at the Montreal Biodome.</title>
        <authorList>
            <person name="Martineau C."/>
            <person name="Villeneuve C."/>
            <person name="Mauffrey F."/>
            <person name="Villemur R."/>
        </authorList>
    </citation>
    <scope>NUCLEOTIDE SEQUENCE [LARGE SCALE GENOMIC DNA]</scope>
    <source>
        <strain evidence="2">NL23</strain>
    </source>
</reference>
<dbReference type="SUPFAM" id="SSF52540">
    <property type="entry name" value="P-loop containing nucleoside triphosphate hydrolases"/>
    <property type="match status" value="1"/>
</dbReference>
<keyword evidence="3" id="KW-1185">Reference proteome</keyword>
<sequence length="349" mass="39131">MQLNKNDAGEEAGRVDLPAWRGRAEKFETEVAKAVVGQSRVIRLLTIALFARGHVLLEGDVGVGKTTLLRAAARCVGGSYERIEGTIDLMPGDLVYHTYLAEDGRPRVDEGPVLRAGENLAIFFFNEINRARPQVHSLLLRLMAERTVTAFNREFRFPHLTVFADRNRVEREETFELPAAARDRFLMEIAIETPADAATRRGLAFDTRFHDTDRLIDSLAEGILPYDELNDIGSAIQSRVKTSEALERYVLDLWQAVRKPGDAGIEIPGVDTSRLVSAGASPRGLSYLVRAARVAAWLDGREIAVPEDVRAVFFETMAHRIFFEPVYEMRRETIARELIDRLFATVPVP</sequence>
<dbReference type="HOGENOM" id="CLU_034716_0_1_5"/>
<organism evidence="2 3">
    <name type="scientific">Hyphomicrobium nitrativorans NL23</name>
    <dbReference type="NCBI Taxonomy" id="1029756"/>
    <lineage>
        <taxon>Bacteria</taxon>
        <taxon>Pseudomonadati</taxon>
        <taxon>Pseudomonadota</taxon>
        <taxon>Alphaproteobacteria</taxon>
        <taxon>Hyphomicrobiales</taxon>
        <taxon>Hyphomicrobiaceae</taxon>
        <taxon>Hyphomicrobium</taxon>
    </lineage>
</organism>
<name>V5SFP3_9HYPH</name>
<evidence type="ECO:0000313" key="3">
    <source>
        <dbReference type="Proteomes" id="UP000018542"/>
    </source>
</evidence>
<dbReference type="KEGG" id="hni:W911_14525"/>
<dbReference type="PIRSF" id="PIRSF002849">
    <property type="entry name" value="AAA_ATPase_chaperone_MoxR_prd"/>
    <property type="match status" value="1"/>
</dbReference>
<dbReference type="InterPro" id="IPR011703">
    <property type="entry name" value="ATPase_AAA-3"/>
</dbReference>
<protein>
    <submittedName>
        <fullName evidence="2">ATPase AAA</fullName>
    </submittedName>
</protein>
<evidence type="ECO:0000313" key="2">
    <source>
        <dbReference type="EMBL" id="AHB49343.1"/>
    </source>
</evidence>
<dbReference type="CDD" id="cd00009">
    <property type="entry name" value="AAA"/>
    <property type="match status" value="1"/>
</dbReference>
<dbReference type="InterPro" id="IPR001270">
    <property type="entry name" value="ClpA/B"/>
</dbReference>
<feature type="domain" description="AAA+ ATPase" evidence="1">
    <location>
        <begin position="51"/>
        <end position="195"/>
    </location>
</feature>
<dbReference type="InterPro" id="IPR027417">
    <property type="entry name" value="P-loop_NTPase"/>
</dbReference>
<dbReference type="PANTHER" id="PTHR42759">
    <property type="entry name" value="MOXR FAMILY PROTEIN"/>
    <property type="match status" value="1"/>
</dbReference>
<dbReference type="Proteomes" id="UP000018542">
    <property type="component" value="Chromosome"/>
</dbReference>
<dbReference type="PATRIC" id="fig|1029756.8.peg.3025"/>
<evidence type="ECO:0000259" key="1">
    <source>
        <dbReference type="SMART" id="SM00382"/>
    </source>
</evidence>
<proteinExistence type="predicted"/>
<dbReference type="EMBL" id="CP006912">
    <property type="protein sequence ID" value="AHB49343.1"/>
    <property type="molecule type" value="Genomic_DNA"/>
</dbReference>
<accession>V5SFP3</accession>
<dbReference type="Pfam" id="PF07726">
    <property type="entry name" value="AAA_3"/>
    <property type="match status" value="1"/>
</dbReference>
<dbReference type="InterPro" id="IPR041628">
    <property type="entry name" value="ChlI/MoxR_AAA_lid"/>
</dbReference>
<gene>
    <name evidence="2" type="ORF">W911_14525</name>
</gene>
<dbReference type="InterPro" id="IPR050764">
    <property type="entry name" value="CbbQ/NirQ/NorQ/GpvN"/>
</dbReference>
<dbReference type="Pfam" id="PF17863">
    <property type="entry name" value="AAA_lid_2"/>
    <property type="match status" value="1"/>
</dbReference>
<dbReference type="AlphaFoldDB" id="V5SFP3"/>
<dbReference type="InterPro" id="IPR003593">
    <property type="entry name" value="AAA+_ATPase"/>
</dbReference>
<dbReference type="STRING" id="1029756.W911_14525"/>
<dbReference type="OrthoDB" id="9808397at2"/>
<dbReference type="PANTHER" id="PTHR42759:SF6">
    <property type="entry name" value="REGULATORY PROTEIN-RELATED"/>
    <property type="match status" value="1"/>
</dbReference>